<accession>A0A381XTY8</accession>
<evidence type="ECO:0008006" key="3">
    <source>
        <dbReference type="Google" id="ProtNLM"/>
    </source>
</evidence>
<dbReference type="Gene3D" id="3.30.1540.10">
    <property type="entry name" value="formyl-coa transferase, domain 3"/>
    <property type="match status" value="1"/>
</dbReference>
<dbReference type="InterPro" id="IPR023606">
    <property type="entry name" value="CoA-Trfase_III_dom_1_sf"/>
</dbReference>
<dbReference type="SUPFAM" id="SSF89796">
    <property type="entry name" value="CoA-transferase family III (CaiB/BaiF)"/>
    <property type="match status" value="1"/>
</dbReference>
<dbReference type="InterPro" id="IPR050483">
    <property type="entry name" value="CoA-transferase_III_domain"/>
</dbReference>
<keyword evidence="1" id="KW-0808">Transferase</keyword>
<evidence type="ECO:0000256" key="1">
    <source>
        <dbReference type="ARBA" id="ARBA00022679"/>
    </source>
</evidence>
<gene>
    <name evidence="2" type="ORF">METZ01_LOCUS120557</name>
</gene>
<dbReference type="AlphaFoldDB" id="A0A381XTY8"/>
<dbReference type="Pfam" id="PF02515">
    <property type="entry name" value="CoA_transf_3"/>
    <property type="match status" value="1"/>
</dbReference>
<name>A0A381XTY8_9ZZZZ</name>
<evidence type="ECO:0000313" key="2">
    <source>
        <dbReference type="EMBL" id="SVA67703.1"/>
    </source>
</evidence>
<protein>
    <recommendedName>
        <fullName evidence="3">Carnitine dehydratase</fullName>
    </recommendedName>
</protein>
<dbReference type="PANTHER" id="PTHR48207:SF3">
    <property type="entry name" value="SUCCINATE--HYDROXYMETHYLGLUTARATE COA-TRANSFERASE"/>
    <property type="match status" value="1"/>
</dbReference>
<sequence>MGGPLKGYRIVDLSTMLSGPWATSILGDQGADVIKVEVPGVGDYTRSLGGRSAGLPVNFLNINRSKRSVTLNLKHADGKSVLKRLAATADVFVQNFRPGVVERLGIAEPNIREASPDVVYLSISGFGERGPLSGKPVYDPIVQALSGLTTIQAGSDGERPRLVRTILPDKLTSVVAAQAVTAALLARAKTGKGQHVRVSMLDAVLNFLWASDMGGQTYLDRPLSDQAAASFIDLIYDTKDGYITASTMGDKEWAALARAFDRTELLDDPRFRTSELRDRNVNERLSLIQDELKSRTTREWLEIFEREEVPCAPALTRNEVPEHPQVIASEVLKEHDHPVAGRLRQARVAARFEGTPPAEPHGAPRLGEHNRQILAELGYSKNEIEALRDAGAIGQEDYPE</sequence>
<dbReference type="Gene3D" id="3.40.50.10540">
    <property type="entry name" value="Crotonobetainyl-coa:carnitine coa-transferase, domain 1"/>
    <property type="match status" value="1"/>
</dbReference>
<dbReference type="GO" id="GO:0008410">
    <property type="term" value="F:CoA-transferase activity"/>
    <property type="evidence" value="ECO:0007669"/>
    <property type="project" value="TreeGrafter"/>
</dbReference>
<dbReference type="InterPro" id="IPR003673">
    <property type="entry name" value="CoA-Trfase_fam_III"/>
</dbReference>
<proteinExistence type="predicted"/>
<dbReference type="InterPro" id="IPR044855">
    <property type="entry name" value="CoA-Trfase_III_dom3_sf"/>
</dbReference>
<dbReference type="PANTHER" id="PTHR48207">
    <property type="entry name" value="SUCCINATE--HYDROXYMETHYLGLUTARATE COA-TRANSFERASE"/>
    <property type="match status" value="1"/>
</dbReference>
<dbReference type="EMBL" id="UINC01016220">
    <property type="protein sequence ID" value="SVA67703.1"/>
    <property type="molecule type" value="Genomic_DNA"/>
</dbReference>
<reference evidence="2" key="1">
    <citation type="submission" date="2018-05" db="EMBL/GenBank/DDBJ databases">
        <authorList>
            <person name="Lanie J.A."/>
            <person name="Ng W.-L."/>
            <person name="Kazmierczak K.M."/>
            <person name="Andrzejewski T.M."/>
            <person name="Davidsen T.M."/>
            <person name="Wayne K.J."/>
            <person name="Tettelin H."/>
            <person name="Glass J.I."/>
            <person name="Rusch D."/>
            <person name="Podicherti R."/>
            <person name="Tsui H.-C.T."/>
            <person name="Winkler M.E."/>
        </authorList>
    </citation>
    <scope>NUCLEOTIDE SEQUENCE</scope>
</reference>
<organism evidence="2">
    <name type="scientific">marine metagenome</name>
    <dbReference type="NCBI Taxonomy" id="408172"/>
    <lineage>
        <taxon>unclassified sequences</taxon>
        <taxon>metagenomes</taxon>
        <taxon>ecological metagenomes</taxon>
    </lineage>
</organism>